<dbReference type="InterPro" id="IPR003587">
    <property type="entry name" value="Hint_dom_N"/>
</dbReference>
<dbReference type="InterPro" id="IPR006141">
    <property type="entry name" value="Intein_N"/>
</dbReference>
<gene>
    <name evidence="2" type="ORF">SAMN05443550_11423</name>
</gene>
<dbReference type="PROSITE" id="PS50818">
    <property type="entry name" value="INTEIN_C_TER"/>
    <property type="match status" value="1"/>
</dbReference>
<dbReference type="Pfam" id="PF07591">
    <property type="entry name" value="PT-HINT"/>
    <property type="match status" value="1"/>
</dbReference>
<dbReference type="AlphaFoldDB" id="A0A1H4H9N8"/>
<dbReference type="CDD" id="cd00081">
    <property type="entry name" value="Hint"/>
    <property type="match status" value="1"/>
</dbReference>
<dbReference type="InterPro" id="IPR036844">
    <property type="entry name" value="Hint_dom_sf"/>
</dbReference>
<dbReference type="PROSITE" id="PS50817">
    <property type="entry name" value="INTEIN_N_TER"/>
    <property type="match status" value="1"/>
</dbReference>
<dbReference type="STRING" id="425514.SAMN05443550_11423"/>
<dbReference type="RefSeq" id="WP_090559655.1">
    <property type="nucleotide sequence ID" value="NZ_FNRA01000014.1"/>
</dbReference>
<protein>
    <submittedName>
        <fullName evidence="2">Intein C-terminal splicing region/intein N-terminal splicing region</fullName>
    </submittedName>
</protein>
<dbReference type="EMBL" id="FNRA01000014">
    <property type="protein sequence ID" value="SEB17822.1"/>
    <property type="molecule type" value="Genomic_DNA"/>
</dbReference>
<dbReference type="InterPro" id="IPR030934">
    <property type="entry name" value="Intein_C"/>
</dbReference>
<evidence type="ECO:0000259" key="1">
    <source>
        <dbReference type="SMART" id="SM00306"/>
    </source>
</evidence>
<reference evidence="2 3" key="1">
    <citation type="submission" date="2016-10" db="EMBL/GenBank/DDBJ databases">
        <authorList>
            <person name="de Groot N.N."/>
        </authorList>
    </citation>
    <scope>NUCLEOTIDE SEQUENCE [LARGE SCALE GENOMIC DNA]</scope>
    <source>
        <strain evidence="2 3">DSM 19033</strain>
    </source>
</reference>
<sequence>MEKESQWLTEKHYLVCPKGVMFKQMKVMSQRMVSFSGHLAATTADTMIGNPFMCMGMLAAAAPPVSVLQTKALALLAVPVMALPRIGIPPQILLIASSLGTAKCSLSSASRKWIGSSPNLIINRNEGLVVGKSMLMCPSEGVMVQTIETFWMAMMNVGLNKIGHIANFAFGLMAGRGLGTMTARHTPAHAYEPSSLFGGMSLMSRAASGFSLFGPAGQNDLSGLDERNNSNKLLASGHELTIAIFSAKGASLTCFPAGTLVHTSSGLLPVEEIQEGTLLWTVNEKNGQRELKPVKKTHRRSTLNLMAVELENGILFEITPDHRVRSGGEWKEIQNLETADQLENITGEMILIRNIGMLGKSVLVYNFSVADNENYFVTEEGILVHNAGGYDRGYE</sequence>
<accession>A0A1H4H9N8</accession>
<dbReference type="SMART" id="SM00306">
    <property type="entry name" value="HintN"/>
    <property type="match status" value="1"/>
</dbReference>
<evidence type="ECO:0000313" key="3">
    <source>
        <dbReference type="Proteomes" id="UP000198850"/>
    </source>
</evidence>
<organism evidence="2 3">
    <name type="scientific">Pedobacter hartonius</name>
    <dbReference type="NCBI Taxonomy" id="425514"/>
    <lineage>
        <taxon>Bacteria</taxon>
        <taxon>Pseudomonadati</taxon>
        <taxon>Bacteroidota</taxon>
        <taxon>Sphingobacteriia</taxon>
        <taxon>Sphingobacteriales</taxon>
        <taxon>Sphingobacteriaceae</taxon>
        <taxon>Pedobacter</taxon>
    </lineage>
</organism>
<keyword evidence="3" id="KW-1185">Reference proteome</keyword>
<dbReference type="OrthoDB" id="603864at2"/>
<dbReference type="SUPFAM" id="SSF51294">
    <property type="entry name" value="Hedgehog/intein (Hint) domain"/>
    <property type="match status" value="1"/>
</dbReference>
<evidence type="ECO:0000313" key="2">
    <source>
        <dbReference type="EMBL" id="SEB17822.1"/>
    </source>
</evidence>
<dbReference type="Gene3D" id="2.170.16.10">
    <property type="entry name" value="Hedgehog/Intein (Hint) domain"/>
    <property type="match status" value="1"/>
</dbReference>
<name>A0A1H4H9N8_9SPHI</name>
<dbReference type="NCBIfam" id="TIGR01443">
    <property type="entry name" value="intein_Cterm"/>
    <property type="match status" value="1"/>
</dbReference>
<dbReference type="Proteomes" id="UP000198850">
    <property type="component" value="Unassembled WGS sequence"/>
</dbReference>
<proteinExistence type="predicted"/>
<dbReference type="GO" id="GO:0016539">
    <property type="term" value="P:intein-mediated protein splicing"/>
    <property type="evidence" value="ECO:0007669"/>
    <property type="project" value="InterPro"/>
</dbReference>
<feature type="domain" description="Hint" evidence="1">
    <location>
        <begin position="252"/>
        <end position="346"/>
    </location>
</feature>